<dbReference type="SUPFAM" id="SSF46785">
    <property type="entry name" value="Winged helix' DNA-binding domain"/>
    <property type="match status" value="1"/>
</dbReference>
<keyword evidence="4" id="KW-0804">Transcription</keyword>
<gene>
    <name evidence="6" type="ORF">QOZ88_04795</name>
</gene>
<evidence type="ECO:0000256" key="3">
    <source>
        <dbReference type="ARBA" id="ARBA00023125"/>
    </source>
</evidence>
<dbReference type="Proteomes" id="UP001233673">
    <property type="component" value="Unassembled WGS sequence"/>
</dbReference>
<dbReference type="PROSITE" id="PS50931">
    <property type="entry name" value="HTH_LYSR"/>
    <property type="match status" value="1"/>
</dbReference>
<protein>
    <submittedName>
        <fullName evidence="6">LysR family transcriptional regulator</fullName>
    </submittedName>
</protein>
<accession>A0ABT9I8P2</accession>
<evidence type="ECO:0000256" key="1">
    <source>
        <dbReference type="ARBA" id="ARBA00009437"/>
    </source>
</evidence>
<dbReference type="RefSeq" id="WP_305998653.1">
    <property type="nucleotide sequence ID" value="NZ_JASNFN010000003.1"/>
</dbReference>
<evidence type="ECO:0000256" key="2">
    <source>
        <dbReference type="ARBA" id="ARBA00023015"/>
    </source>
</evidence>
<keyword evidence="3" id="KW-0238">DNA-binding</keyword>
<dbReference type="Pfam" id="PF03466">
    <property type="entry name" value="LysR_substrate"/>
    <property type="match status" value="1"/>
</dbReference>
<name>A0ABT9I8P2_9ACTN</name>
<dbReference type="InterPro" id="IPR036390">
    <property type="entry name" value="WH_DNA-bd_sf"/>
</dbReference>
<dbReference type="PRINTS" id="PR00039">
    <property type="entry name" value="HTHLYSR"/>
</dbReference>
<sequence>MELRQLEHFVAVAQHLSFTRAAREVHVVQSSLSTSVRQLERELGATLFERTTRKVTLTPAGWTLLPMARRILMDARSARESVATVAGVVSGAVAVGTIQMLTWVDLPAALSRFYRAHPGVEITLREAPVDELLDALLAGDLDLAYIARDSSRLPDAVSVLATRDEELVVIAASGHPLAREHQVHLADLRDEPFVDFQAGTGLQTVVERLCIQASLRRRITFAVTQLELLVSLVRAGLGIAIVPAPVARGSGDLARLSIAPSPPHRTLALVSRTPGPGNPAAVALLRDVHGRILR</sequence>
<evidence type="ECO:0000313" key="7">
    <source>
        <dbReference type="Proteomes" id="UP001233673"/>
    </source>
</evidence>
<dbReference type="PANTHER" id="PTHR30346">
    <property type="entry name" value="TRANSCRIPTIONAL DUAL REGULATOR HCAR-RELATED"/>
    <property type="match status" value="1"/>
</dbReference>
<proteinExistence type="inferred from homology"/>
<reference evidence="7" key="1">
    <citation type="submission" date="2023-05" db="EMBL/GenBank/DDBJ databases">
        <title>Draft genome of Pseudofrankia sp. BMG5.37.</title>
        <authorList>
            <person name="Gtari M."/>
            <person name="Ghodhbane F."/>
            <person name="Sbissi I."/>
        </authorList>
    </citation>
    <scope>NUCLEOTIDE SEQUENCE [LARGE SCALE GENOMIC DNA]</scope>
    <source>
        <strain evidence="7">BMG 814</strain>
    </source>
</reference>
<dbReference type="InterPro" id="IPR005119">
    <property type="entry name" value="LysR_subst-bd"/>
</dbReference>
<comment type="caution">
    <text evidence="6">The sequence shown here is derived from an EMBL/GenBank/DDBJ whole genome shotgun (WGS) entry which is preliminary data.</text>
</comment>
<dbReference type="Pfam" id="PF00126">
    <property type="entry name" value="HTH_1"/>
    <property type="match status" value="1"/>
</dbReference>
<evidence type="ECO:0000256" key="4">
    <source>
        <dbReference type="ARBA" id="ARBA00023163"/>
    </source>
</evidence>
<dbReference type="EMBL" id="JASNFN010000003">
    <property type="protein sequence ID" value="MDP5181946.1"/>
    <property type="molecule type" value="Genomic_DNA"/>
</dbReference>
<evidence type="ECO:0000259" key="5">
    <source>
        <dbReference type="PROSITE" id="PS50931"/>
    </source>
</evidence>
<comment type="similarity">
    <text evidence="1">Belongs to the LysR transcriptional regulatory family.</text>
</comment>
<dbReference type="Gene3D" id="3.40.190.290">
    <property type="match status" value="1"/>
</dbReference>
<dbReference type="SUPFAM" id="SSF53850">
    <property type="entry name" value="Periplasmic binding protein-like II"/>
    <property type="match status" value="1"/>
</dbReference>
<keyword evidence="2" id="KW-0805">Transcription regulation</keyword>
<dbReference type="InterPro" id="IPR036388">
    <property type="entry name" value="WH-like_DNA-bd_sf"/>
</dbReference>
<organism evidence="6 7">
    <name type="scientific">Blastococcus carthaginiensis</name>
    <dbReference type="NCBI Taxonomy" id="3050034"/>
    <lineage>
        <taxon>Bacteria</taxon>
        <taxon>Bacillati</taxon>
        <taxon>Actinomycetota</taxon>
        <taxon>Actinomycetes</taxon>
        <taxon>Geodermatophilales</taxon>
        <taxon>Geodermatophilaceae</taxon>
        <taxon>Blastococcus</taxon>
    </lineage>
</organism>
<dbReference type="InterPro" id="IPR000847">
    <property type="entry name" value="LysR_HTH_N"/>
</dbReference>
<keyword evidence="7" id="KW-1185">Reference proteome</keyword>
<feature type="domain" description="HTH lysR-type" evidence="5">
    <location>
        <begin position="1"/>
        <end position="58"/>
    </location>
</feature>
<dbReference type="PANTHER" id="PTHR30346:SF28">
    <property type="entry name" value="HTH-TYPE TRANSCRIPTIONAL REGULATOR CYNR"/>
    <property type="match status" value="1"/>
</dbReference>
<dbReference type="Gene3D" id="1.10.10.10">
    <property type="entry name" value="Winged helix-like DNA-binding domain superfamily/Winged helix DNA-binding domain"/>
    <property type="match status" value="1"/>
</dbReference>
<evidence type="ECO:0000313" key="6">
    <source>
        <dbReference type="EMBL" id="MDP5181946.1"/>
    </source>
</evidence>